<evidence type="ECO:0000256" key="1">
    <source>
        <dbReference type="ARBA" id="ARBA00004906"/>
    </source>
</evidence>
<dbReference type="Pfam" id="PF24570">
    <property type="entry name" value="BACK_BPM_SPOP"/>
    <property type="match status" value="1"/>
</dbReference>
<dbReference type="CDD" id="cd00121">
    <property type="entry name" value="MATH"/>
    <property type="match status" value="1"/>
</dbReference>
<accession>A0AAV5EVB7</accession>
<dbReference type="InterPro" id="IPR008974">
    <property type="entry name" value="TRAF-like"/>
</dbReference>
<dbReference type="Gene3D" id="2.60.210.10">
    <property type="entry name" value="Apoptosis, Tumor Necrosis Factor Receptor Associated Protein 2, Chain A"/>
    <property type="match status" value="1"/>
</dbReference>
<dbReference type="EMBL" id="BQKI01000079">
    <property type="protein sequence ID" value="GJN26393.1"/>
    <property type="molecule type" value="Genomic_DNA"/>
</dbReference>
<evidence type="ECO:0000256" key="2">
    <source>
        <dbReference type="ARBA" id="ARBA00010846"/>
    </source>
</evidence>
<dbReference type="PANTHER" id="PTHR26379">
    <property type="entry name" value="BTB/POZ AND MATH DOMAIN-CONTAINING PROTEIN 1"/>
    <property type="match status" value="1"/>
</dbReference>
<sequence>MARNSIPVVNQSQCLSKTSSRCVTRSVTASHDFVVTDFSLLDGMGSGKFIISSTFRVSDHDWSIKLYPDGDRTVDKAAYLSVFLYCRGTTPVRAKFSLNVLVGKDDQVSKLLGFTHTFKPTVDNQGWSRFIEKSKLQELLHLNNDCFTIRCVVTVIKDHRIEDTCTILVPESNLPQNFERMLKDRKDTNVTFSVDGQIFHAHKCVLAARSSVFEAELLGPLKKKISRHVKVIHDMEPSIFKAILHFIYTDSLPVNCEASETATMQKLLVAADRYGLQRLRLMCEAKLSHGIDVRTVATTLTLAEQHHCVQLKNACLRFIASPEVQCFLPS</sequence>
<dbReference type="Gene3D" id="3.30.710.10">
    <property type="entry name" value="Potassium Channel Kv1.1, Chain A"/>
    <property type="match status" value="1"/>
</dbReference>
<dbReference type="PROSITE" id="PS50097">
    <property type="entry name" value="BTB"/>
    <property type="match status" value="1"/>
</dbReference>
<dbReference type="PANTHER" id="PTHR26379:SF488">
    <property type="entry name" value="OS04G0625400 PROTEIN"/>
    <property type="match status" value="1"/>
</dbReference>
<dbReference type="InterPro" id="IPR045005">
    <property type="entry name" value="BPM1-6"/>
</dbReference>
<dbReference type="SMART" id="SM00225">
    <property type="entry name" value="BTB"/>
    <property type="match status" value="1"/>
</dbReference>
<protein>
    <recommendedName>
        <fullName evidence="7">Speckle-type POZ protein-like protein</fullName>
    </recommendedName>
</protein>
<dbReference type="InterPro" id="IPR000210">
    <property type="entry name" value="BTB/POZ_dom"/>
</dbReference>
<proteinExistence type="inferred from homology"/>
<dbReference type="InterPro" id="IPR011333">
    <property type="entry name" value="SKP1/BTB/POZ_sf"/>
</dbReference>
<dbReference type="Pfam" id="PF00651">
    <property type="entry name" value="BTB"/>
    <property type="match status" value="1"/>
</dbReference>
<comment type="caution">
    <text evidence="5">The sequence shown here is derived from an EMBL/GenBank/DDBJ whole genome shotgun (WGS) entry which is preliminary data.</text>
</comment>
<dbReference type="Proteomes" id="UP001054889">
    <property type="component" value="Unassembled WGS sequence"/>
</dbReference>
<evidence type="ECO:0000259" key="4">
    <source>
        <dbReference type="PROSITE" id="PS50144"/>
    </source>
</evidence>
<dbReference type="AlphaFoldDB" id="A0AAV5EVB7"/>
<dbReference type="Gene3D" id="6.10.250.3030">
    <property type="match status" value="1"/>
</dbReference>
<reference evidence="5" key="2">
    <citation type="submission" date="2021-12" db="EMBL/GenBank/DDBJ databases">
        <title>Resequencing data analysis of finger millet.</title>
        <authorList>
            <person name="Hatakeyama M."/>
            <person name="Aluri S."/>
            <person name="Balachadran M.T."/>
            <person name="Sivarajan S.R."/>
            <person name="Poveda L."/>
            <person name="Shimizu-Inatsugi R."/>
            <person name="Schlapbach R."/>
            <person name="Sreeman S.M."/>
            <person name="Shimizu K.K."/>
        </authorList>
    </citation>
    <scope>NUCLEOTIDE SEQUENCE</scope>
</reference>
<keyword evidence="6" id="KW-1185">Reference proteome</keyword>
<reference evidence="5" key="1">
    <citation type="journal article" date="2018" name="DNA Res.">
        <title>Multiple hybrid de novo genome assembly of finger millet, an orphan allotetraploid crop.</title>
        <authorList>
            <person name="Hatakeyama M."/>
            <person name="Aluri S."/>
            <person name="Balachadran M.T."/>
            <person name="Sivarajan S.R."/>
            <person name="Patrignani A."/>
            <person name="Gruter S."/>
            <person name="Poveda L."/>
            <person name="Shimizu-Inatsugi R."/>
            <person name="Baeten J."/>
            <person name="Francoijs K.J."/>
            <person name="Nataraja K.N."/>
            <person name="Reddy Y.A.N."/>
            <person name="Phadnis S."/>
            <person name="Ravikumar R.L."/>
            <person name="Schlapbach R."/>
            <person name="Sreeman S.M."/>
            <person name="Shimizu K.K."/>
        </authorList>
    </citation>
    <scope>NUCLEOTIDE SEQUENCE</scope>
</reference>
<evidence type="ECO:0000313" key="5">
    <source>
        <dbReference type="EMBL" id="GJN26393.1"/>
    </source>
</evidence>
<comment type="similarity">
    <text evidence="2">Belongs to the Tdpoz family.</text>
</comment>
<dbReference type="InterPro" id="IPR056423">
    <property type="entry name" value="BACK_BPM_SPOP"/>
</dbReference>
<dbReference type="PROSITE" id="PS50144">
    <property type="entry name" value="MATH"/>
    <property type="match status" value="1"/>
</dbReference>
<organism evidence="5 6">
    <name type="scientific">Eleusine coracana subsp. coracana</name>
    <dbReference type="NCBI Taxonomy" id="191504"/>
    <lineage>
        <taxon>Eukaryota</taxon>
        <taxon>Viridiplantae</taxon>
        <taxon>Streptophyta</taxon>
        <taxon>Embryophyta</taxon>
        <taxon>Tracheophyta</taxon>
        <taxon>Spermatophyta</taxon>
        <taxon>Magnoliopsida</taxon>
        <taxon>Liliopsida</taxon>
        <taxon>Poales</taxon>
        <taxon>Poaceae</taxon>
        <taxon>PACMAD clade</taxon>
        <taxon>Chloridoideae</taxon>
        <taxon>Cynodonteae</taxon>
        <taxon>Eleusininae</taxon>
        <taxon>Eleusine</taxon>
    </lineage>
</organism>
<dbReference type="SMART" id="SM00061">
    <property type="entry name" value="MATH"/>
    <property type="match status" value="1"/>
</dbReference>
<feature type="domain" description="MATH" evidence="4">
    <location>
        <begin position="28"/>
        <end position="153"/>
    </location>
</feature>
<evidence type="ECO:0008006" key="7">
    <source>
        <dbReference type="Google" id="ProtNLM"/>
    </source>
</evidence>
<name>A0AAV5EVB7_ELECO</name>
<dbReference type="GO" id="GO:0016567">
    <property type="term" value="P:protein ubiquitination"/>
    <property type="evidence" value="ECO:0007669"/>
    <property type="project" value="InterPro"/>
</dbReference>
<feature type="domain" description="BTB" evidence="3">
    <location>
        <begin position="188"/>
        <end position="256"/>
    </location>
</feature>
<dbReference type="SUPFAM" id="SSF49599">
    <property type="entry name" value="TRAF domain-like"/>
    <property type="match status" value="1"/>
</dbReference>
<gene>
    <name evidence="5" type="primary">gb14320</name>
    <name evidence="5" type="ORF">PR202_gb14320</name>
</gene>
<evidence type="ECO:0000313" key="6">
    <source>
        <dbReference type="Proteomes" id="UP001054889"/>
    </source>
</evidence>
<comment type="pathway">
    <text evidence="1">Protein modification; protein ubiquitination.</text>
</comment>
<dbReference type="InterPro" id="IPR002083">
    <property type="entry name" value="MATH/TRAF_dom"/>
</dbReference>
<dbReference type="SUPFAM" id="SSF54695">
    <property type="entry name" value="POZ domain"/>
    <property type="match status" value="1"/>
</dbReference>
<dbReference type="Pfam" id="PF22486">
    <property type="entry name" value="MATH_2"/>
    <property type="match status" value="1"/>
</dbReference>
<evidence type="ECO:0000259" key="3">
    <source>
        <dbReference type="PROSITE" id="PS50097"/>
    </source>
</evidence>